<sequence>MEDRVMGYLGPAGTHSEAAARWLEAHVRRADGAWRLQPFADIDEVLHAVETGEVASGFVPVENSLEGAIHVTLDTLARSEALVVAREVIWPVHNELMARCDAGAVRRIYSHAQPISQCRAYLAAHFPQAELVEVASTARAAKLVAAAPPEEGLAAICTARAGELYGLSPLAHEIQDSMANCTRFFEVVRRGTPPAAPQEKLLIICQLDGSRAGSLVNVLQEFAVRGINMTRIESRPARTRLGDYIFFFDLETAAGEACIEAALAAVRAKCSWLKNLGAFPVLQA</sequence>
<evidence type="ECO:0000256" key="2">
    <source>
        <dbReference type="ARBA" id="ARBA00013147"/>
    </source>
</evidence>
<evidence type="ECO:0000259" key="11">
    <source>
        <dbReference type="PROSITE" id="PS51171"/>
    </source>
</evidence>
<dbReference type="CDD" id="cd13633">
    <property type="entry name" value="PBP2_Sa-PDT_like"/>
    <property type="match status" value="1"/>
</dbReference>
<dbReference type="PROSITE" id="PS00858">
    <property type="entry name" value="PREPHENATE_DEHYDR_2"/>
    <property type="match status" value="1"/>
</dbReference>
<evidence type="ECO:0000256" key="3">
    <source>
        <dbReference type="ARBA" id="ARBA00021872"/>
    </source>
</evidence>
<evidence type="ECO:0000256" key="4">
    <source>
        <dbReference type="ARBA" id="ARBA00022605"/>
    </source>
</evidence>
<evidence type="ECO:0000313" key="14">
    <source>
        <dbReference type="Proteomes" id="UP000543804"/>
    </source>
</evidence>
<dbReference type="InterPro" id="IPR018528">
    <property type="entry name" value="Preph_deHydtase_CS"/>
</dbReference>
<dbReference type="Gene3D" id="3.40.190.10">
    <property type="entry name" value="Periplasmic binding protein-like II"/>
    <property type="match status" value="2"/>
</dbReference>
<dbReference type="GO" id="GO:0009094">
    <property type="term" value="P:L-phenylalanine biosynthetic process"/>
    <property type="evidence" value="ECO:0007669"/>
    <property type="project" value="UniProtKB-UniPathway"/>
</dbReference>
<keyword evidence="5 10" id="KW-0057">Aromatic amino acid biosynthesis</keyword>
<evidence type="ECO:0000313" key="13">
    <source>
        <dbReference type="EMBL" id="NMD99411.1"/>
    </source>
</evidence>
<dbReference type="GO" id="GO:0005737">
    <property type="term" value="C:cytoplasm"/>
    <property type="evidence" value="ECO:0007669"/>
    <property type="project" value="TreeGrafter"/>
</dbReference>
<dbReference type="PROSITE" id="PS51671">
    <property type="entry name" value="ACT"/>
    <property type="match status" value="1"/>
</dbReference>
<dbReference type="Gene3D" id="3.30.70.260">
    <property type="match status" value="1"/>
</dbReference>
<dbReference type="EC" id="4.2.1.51" evidence="2 10"/>
<dbReference type="PIRSF" id="PIRSF001500">
    <property type="entry name" value="Chor_mut_pdt_Ppr"/>
    <property type="match status" value="1"/>
</dbReference>
<dbReference type="Proteomes" id="UP000543804">
    <property type="component" value="Unassembled WGS sequence"/>
</dbReference>
<dbReference type="PANTHER" id="PTHR21022:SF19">
    <property type="entry name" value="PREPHENATE DEHYDRATASE-RELATED"/>
    <property type="match status" value="1"/>
</dbReference>
<gene>
    <name evidence="10 13" type="primary">pheA</name>
    <name evidence="13" type="ORF">HF878_08020</name>
</gene>
<comment type="pathway">
    <text evidence="1 10">Amino-acid biosynthesis; L-phenylalanine biosynthesis; phenylpyruvate from prephenate: step 1/1.</text>
</comment>
<name>A0A848BEG9_9FIRM</name>
<feature type="domain" description="Prephenate dehydratase" evidence="11">
    <location>
        <begin position="5"/>
        <end position="189"/>
    </location>
</feature>
<evidence type="ECO:0000256" key="6">
    <source>
        <dbReference type="ARBA" id="ARBA00023222"/>
    </source>
</evidence>
<feature type="site" description="Essential for prephenate dehydratase activity" evidence="9">
    <location>
        <position position="182"/>
    </location>
</feature>
<dbReference type="NCBIfam" id="NF008865">
    <property type="entry name" value="PRK11898.1"/>
    <property type="match status" value="1"/>
</dbReference>
<proteinExistence type="predicted"/>
<dbReference type="PROSITE" id="PS51171">
    <property type="entry name" value="PREPHENATE_DEHYDR_3"/>
    <property type="match status" value="1"/>
</dbReference>
<accession>A0A848BEG9</accession>
<dbReference type="SUPFAM" id="SSF55021">
    <property type="entry name" value="ACT-like"/>
    <property type="match status" value="1"/>
</dbReference>
<dbReference type="RefSeq" id="WP_170077755.1">
    <property type="nucleotide sequence ID" value="NZ_JABAFA010000030.1"/>
</dbReference>
<protein>
    <recommendedName>
        <fullName evidence="3 10">Prephenate dehydratase</fullName>
        <shortName evidence="10">PDT</shortName>
        <ecNumber evidence="2 10">4.2.1.51</ecNumber>
    </recommendedName>
</protein>
<evidence type="ECO:0000256" key="9">
    <source>
        <dbReference type="PIRSR" id="PIRSR001500-2"/>
    </source>
</evidence>
<dbReference type="PANTHER" id="PTHR21022">
    <property type="entry name" value="PREPHENATE DEHYDRATASE P PROTEIN"/>
    <property type="match status" value="1"/>
</dbReference>
<keyword evidence="14" id="KW-1185">Reference proteome</keyword>
<comment type="caution">
    <text evidence="13">The sequence shown here is derived from an EMBL/GenBank/DDBJ whole genome shotgun (WGS) entry which is preliminary data.</text>
</comment>
<dbReference type="InterPro" id="IPR001086">
    <property type="entry name" value="Preph_deHydtase"/>
</dbReference>
<evidence type="ECO:0000256" key="1">
    <source>
        <dbReference type="ARBA" id="ARBA00004741"/>
    </source>
</evidence>
<evidence type="ECO:0000256" key="8">
    <source>
        <dbReference type="ARBA" id="ARBA00047848"/>
    </source>
</evidence>
<organism evidence="13 14">
    <name type="scientific">Selenomonas bovis</name>
    <dbReference type="NCBI Taxonomy" id="416586"/>
    <lineage>
        <taxon>Bacteria</taxon>
        <taxon>Bacillati</taxon>
        <taxon>Bacillota</taxon>
        <taxon>Negativicutes</taxon>
        <taxon>Selenomonadales</taxon>
        <taxon>Selenomonadaceae</taxon>
        <taxon>Selenomonas</taxon>
    </lineage>
</organism>
<dbReference type="EMBL" id="JABAFA010000030">
    <property type="protein sequence ID" value="NMD99411.1"/>
    <property type="molecule type" value="Genomic_DNA"/>
</dbReference>
<feature type="domain" description="ACT" evidence="12">
    <location>
        <begin position="203"/>
        <end position="284"/>
    </location>
</feature>
<evidence type="ECO:0000256" key="10">
    <source>
        <dbReference type="RuleBase" id="RU361254"/>
    </source>
</evidence>
<dbReference type="AlphaFoldDB" id="A0A848BEG9"/>
<dbReference type="SUPFAM" id="SSF53850">
    <property type="entry name" value="Periplasmic binding protein-like II"/>
    <property type="match status" value="1"/>
</dbReference>
<keyword evidence="4 10" id="KW-0028">Amino-acid biosynthesis</keyword>
<reference evidence="13 14" key="1">
    <citation type="submission" date="2020-04" db="EMBL/GenBank/DDBJ databases">
        <authorList>
            <person name="Hitch T.C.A."/>
            <person name="Wylensek D."/>
            <person name="Clavel T."/>
        </authorList>
    </citation>
    <scope>NUCLEOTIDE SEQUENCE [LARGE SCALE GENOMIC DNA]</scope>
    <source>
        <strain evidence="13 14">PG-130-P53-12</strain>
    </source>
</reference>
<evidence type="ECO:0000256" key="7">
    <source>
        <dbReference type="ARBA" id="ARBA00023239"/>
    </source>
</evidence>
<comment type="catalytic activity">
    <reaction evidence="8 10">
        <text>prephenate + H(+) = 3-phenylpyruvate + CO2 + H2O</text>
        <dbReference type="Rhea" id="RHEA:21648"/>
        <dbReference type="ChEBI" id="CHEBI:15377"/>
        <dbReference type="ChEBI" id="CHEBI:15378"/>
        <dbReference type="ChEBI" id="CHEBI:16526"/>
        <dbReference type="ChEBI" id="CHEBI:18005"/>
        <dbReference type="ChEBI" id="CHEBI:29934"/>
        <dbReference type="EC" id="4.2.1.51"/>
    </reaction>
</comment>
<dbReference type="Pfam" id="PF00800">
    <property type="entry name" value="PDT"/>
    <property type="match status" value="1"/>
</dbReference>
<dbReference type="InterPro" id="IPR045865">
    <property type="entry name" value="ACT-like_dom_sf"/>
</dbReference>
<dbReference type="InterPro" id="IPR008242">
    <property type="entry name" value="Chor_mutase/pphenate_deHydtase"/>
</dbReference>
<evidence type="ECO:0000256" key="5">
    <source>
        <dbReference type="ARBA" id="ARBA00023141"/>
    </source>
</evidence>
<dbReference type="GO" id="GO:0004664">
    <property type="term" value="F:prephenate dehydratase activity"/>
    <property type="evidence" value="ECO:0007669"/>
    <property type="project" value="UniProtKB-UniRule"/>
</dbReference>
<dbReference type="CDD" id="cd04905">
    <property type="entry name" value="ACT_CM-PDT"/>
    <property type="match status" value="1"/>
</dbReference>
<keyword evidence="6 10" id="KW-0584">Phenylalanine biosynthesis</keyword>
<keyword evidence="7 10" id="KW-0456">Lyase</keyword>
<evidence type="ECO:0000259" key="12">
    <source>
        <dbReference type="PROSITE" id="PS51671"/>
    </source>
</evidence>
<dbReference type="UniPathway" id="UPA00121">
    <property type="reaction ID" value="UER00345"/>
</dbReference>
<dbReference type="InterPro" id="IPR002912">
    <property type="entry name" value="ACT_dom"/>
</dbReference>